<dbReference type="InterPro" id="IPR003660">
    <property type="entry name" value="HAMP_dom"/>
</dbReference>
<name>A0ABS9E6M1_9HYPH</name>
<dbReference type="Proteomes" id="UP001201217">
    <property type="component" value="Unassembled WGS sequence"/>
</dbReference>
<evidence type="ECO:0000256" key="9">
    <source>
        <dbReference type="ARBA" id="ARBA00022777"/>
    </source>
</evidence>
<dbReference type="RefSeq" id="WP_236114032.1">
    <property type="nucleotide sequence ID" value="NZ_JAKGTI010000001.1"/>
</dbReference>
<evidence type="ECO:0000256" key="2">
    <source>
        <dbReference type="ARBA" id="ARBA00004651"/>
    </source>
</evidence>
<feature type="transmembrane region" description="Helical" evidence="15">
    <location>
        <begin position="179"/>
        <end position="198"/>
    </location>
</feature>
<dbReference type="SMART" id="SM00387">
    <property type="entry name" value="HATPase_c"/>
    <property type="match status" value="1"/>
</dbReference>
<protein>
    <recommendedName>
        <fullName evidence="3">histidine kinase</fullName>
        <ecNumber evidence="3">2.7.13.3</ecNumber>
    </recommendedName>
</protein>
<evidence type="ECO:0000256" key="14">
    <source>
        <dbReference type="SAM" id="MobiDB-lite"/>
    </source>
</evidence>
<dbReference type="PROSITE" id="PS50109">
    <property type="entry name" value="HIS_KIN"/>
    <property type="match status" value="1"/>
</dbReference>
<evidence type="ECO:0000313" key="20">
    <source>
        <dbReference type="Proteomes" id="UP001201217"/>
    </source>
</evidence>
<dbReference type="PROSITE" id="PS50112">
    <property type="entry name" value="PAS"/>
    <property type="match status" value="1"/>
</dbReference>
<feature type="domain" description="Histidine kinase" evidence="16">
    <location>
        <begin position="511"/>
        <end position="732"/>
    </location>
</feature>
<reference evidence="19 20" key="1">
    <citation type="submission" date="2022-01" db="EMBL/GenBank/DDBJ databases">
        <title>Maritalea mediterranea sp. nov., isolated from marine plastic residues from the Malva-rosa beach (Valencia, Spain).</title>
        <authorList>
            <person name="Vidal-Verdu A."/>
            <person name="Molina-Menor E."/>
            <person name="Pascual J."/>
            <person name="Pereto J."/>
            <person name="Porcar M."/>
        </authorList>
    </citation>
    <scope>NUCLEOTIDE SEQUENCE [LARGE SCALE GENOMIC DNA]</scope>
    <source>
        <strain evidence="19 20">P4.10X</strain>
    </source>
</reference>
<evidence type="ECO:0000259" key="16">
    <source>
        <dbReference type="PROSITE" id="PS50109"/>
    </source>
</evidence>
<dbReference type="PANTHER" id="PTHR42878:SF7">
    <property type="entry name" value="SENSOR HISTIDINE KINASE GLRK"/>
    <property type="match status" value="1"/>
</dbReference>
<dbReference type="InterPro" id="IPR003594">
    <property type="entry name" value="HATPase_dom"/>
</dbReference>
<comment type="catalytic activity">
    <reaction evidence="1">
        <text>ATP + protein L-histidine = ADP + protein N-phospho-L-histidine.</text>
        <dbReference type="EC" id="2.7.13.3"/>
    </reaction>
</comment>
<dbReference type="InterPro" id="IPR035965">
    <property type="entry name" value="PAS-like_dom_sf"/>
</dbReference>
<dbReference type="CDD" id="cd00082">
    <property type="entry name" value="HisKA"/>
    <property type="match status" value="1"/>
</dbReference>
<dbReference type="SUPFAM" id="SSF47384">
    <property type="entry name" value="Homodimeric domain of signal transducing histidine kinase"/>
    <property type="match status" value="1"/>
</dbReference>
<dbReference type="InterPro" id="IPR003661">
    <property type="entry name" value="HisK_dim/P_dom"/>
</dbReference>
<keyword evidence="20" id="KW-1185">Reference proteome</keyword>
<dbReference type="CDD" id="cd06225">
    <property type="entry name" value="HAMP"/>
    <property type="match status" value="1"/>
</dbReference>
<evidence type="ECO:0000256" key="5">
    <source>
        <dbReference type="ARBA" id="ARBA00022553"/>
    </source>
</evidence>
<dbReference type="Pfam" id="PF00989">
    <property type="entry name" value="PAS"/>
    <property type="match status" value="1"/>
</dbReference>
<evidence type="ECO:0000256" key="1">
    <source>
        <dbReference type="ARBA" id="ARBA00000085"/>
    </source>
</evidence>
<dbReference type="SUPFAM" id="SSF55785">
    <property type="entry name" value="PYP-like sensor domain (PAS domain)"/>
    <property type="match status" value="1"/>
</dbReference>
<dbReference type="InterPro" id="IPR036097">
    <property type="entry name" value="HisK_dim/P_sf"/>
</dbReference>
<evidence type="ECO:0000256" key="4">
    <source>
        <dbReference type="ARBA" id="ARBA00022475"/>
    </source>
</evidence>
<dbReference type="Pfam" id="PF00672">
    <property type="entry name" value="HAMP"/>
    <property type="match status" value="1"/>
</dbReference>
<feature type="domain" description="PAS" evidence="17">
    <location>
        <begin position="385"/>
        <end position="462"/>
    </location>
</feature>
<keyword evidence="5" id="KW-0597">Phosphoprotein</keyword>
<dbReference type="CDD" id="cd00130">
    <property type="entry name" value="PAS"/>
    <property type="match status" value="1"/>
</dbReference>
<keyword evidence="7 15" id="KW-0812">Transmembrane</keyword>
<feature type="transmembrane region" description="Helical" evidence="15">
    <location>
        <begin position="95"/>
        <end position="120"/>
    </location>
</feature>
<proteinExistence type="predicted"/>
<dbReference type="Gene3D" id="6.10.340.10">
    <property type="match status" value="1"/>
</dbReference>
<dbReference type="InterPro" id="IPR017232">
    <property type="entry name" value="NtrY"/>
</dbReference>
<feature type="transmembrane region" description="Helical" evidence="15">
    <location>
        <begin position="20"/>
        <end position="42"/>
    </location>
</feature>
<comment type="subcellular location">
    <subcellularLocation>
        <location evidence="2">Cell membrane</location>
        <topology evidence="2">Multi-pass membrane protein</topology>
    </subcellularLocation>
</comment>
<dbReference type="GO" id="GO:0016301">
    <property type="term" value="F:kinase activity"/>
    <property type="evidence" value="ECO:0007669"/>
    <property type="project" value="UniProtKB-KW"/>
</dbReference>
<dbReference type="Gene3D" id="3.30.450.20">
    <property type="entry name" value="PAS domain"/>
    <property type="match status" value="1"/>
</dbReference>
<dbReference type="PIRSF" id="PIRSF037532">
    <property type="entry name" value="STHK_NtrY"/>
    <property type="match status" value="1"/>
</dbReference>
<dbReference type="InterPro" id="IPR050351">
    <property type="entry name" value="BphY/WalK/GraS-like"/>
</dbReference>
<keyword evidence="13 15" id="KW-0472">Membrane</keyword>
<keyword evidence="11 15" id="KW-1133">Transmembrane helix</keyword>
<evidence type="ECO:0000256" key="12">
    <source>
        <dbReference type="ARBA" id="ARBA00023012"/>
    </source>
</evidence>
<dbReference type="InterPro" id="IPR013767">
    <property type="entry name" value="PAS_fold"/>
</dbReference>
<dbReference type="SUPFAM" id="SSF55874">
    <property type="entry name" value="ATPase domain of HSP90 chaperone/DNA topoisomerase II/histidine kinase"/>
    <property type="match status" value="1"/>
</dbReference>
<feature type="transmembrane region" description="Helical" evidence="15">
    <location>
        <begin position="54"/>
        <end position="74"/>
    </location>
</feature>
<dbReference type="SMART" id="SM00304">
    <property type="entry name" value="HAMP"/>
    <property type="match status" value="1"/>
</dbReference>
<dbReference type="PROSITE" id="PS50885">
    <property type="entry name" value="HAMP"/>
    <property type="match status" value="1"/>
</dbReference>
<dbReference type="Pfam" id="PF02518">
    <property type="entry name" value="HATPase_c"/>
    <property type="match status" value="1"/>
</dbReference>
<dbReference type="SMART" id="SM00388">
    <property type="entry name" value="HisKA"/>
    <property type="match status" value="1"/>
</dbReference>
<dbReference type="PANTHER" id="PTHR42878">
    <property type="entry name" value="TWO-COMPONENT HISTIDINE KINASE"/>
    <property type="match status" value="1"/>
</dbReference>
<keyword evidence="8" id="KW-0547">Nucleotide-binding</keyword>
<dbReference type="Pfam" id="PF00512">
    <property type="entry name" value="HisKA"/>
    <property type="match status" value="1"/>
</dbReference>
<evidence type="ECO:0000256" key="8">
    <source>
        <dbReference type="ARBA" id="ARBA00022741"/>
    </source>
</evidence>
<dbReference type="NCBIfam" id="TIGR00229">
    <property type="entry name" value="sensory_box"/>
    <property type="match status" value="1"/>
</dbReference>
<evidence type="ECO:0000256" key="13">
    <source>
        <dbReference type="ARBA" id="ARBA00023136"/>
    </source>
</evidence>
<evidence type="ECO:0000256" key="6">
    <source>
        <dbReference type="ARBA" id="ARBA00022679"/>
    </source>
</evidence>
<evidence type="ECO:0000259" key="18">
    <source>
        <dbReference type="PROSITE" id="PS50885"/>
    </source>
</evidence>
<feature type="region of interest" description="Disordered" evidence="14">
    <location>
        <begin position="742"/>
        <end position="769"/>
    </location>
</feature>
<keyword evidence="10" id="KW-0067">ATP-binding</keyword>
<accession>A0ABS9E6M1</accession>
<dbReference type="Gene3D" id="1.10.287.130">
    <property type="match status" value="1"/>
</dbReference>
<evidence type="ECO:0000313" key="19">
    <source>
        <dbReference type="EMBL" id="MCF4098515.1"/>
    </source>
</evidence>
<keyword evidence="6" id="KW-0808">Transferase</keyword>
<feature type="transmembrane region" description="Helical" evidence="15">
    <location>
        <begin position="290"/>
        <end position="319"/>
    </location>
</feature>
<evidence type="ECO:0000256" key="3">
    <source>
        <dbReference type="ARBA" id="ARBA00012438"/>
    </source>
</evidence>
<organism evidence="19 20">
    <name type="scientific">Maritalea mediterranea</name>
    <dbReference type="NCBI Taxonomy" id="2909667"/>
    <lineage>
        <taxon>Bacteria</taxon>
        <taxon>Pseudomonadati</taxon>
        <taxon>Pseudomonadota</taxon>
        <taxon>Alphaproteobacteria</taxon>
        <taxon>Hyphomicrobiales</taxon>
        <taxon>Devosiaceae</taxon>
        <taxon>Maritalea</taxon>
    </lineage>
</organism>
<sequence length="769" mass="85057">MNESAQPKIKQLSLRQNRALRIFGVVLVLASVVSAVTSFMILTGATSIEPEPSVWAIIWLINALLVVLVIALLITEGFMLIRARVSKQAGSGLHVRLVGMFALAAAVPAFIVALIASFALNQGLDHWFSERSRAMVESSNQVAQSYLQEHANVLRNDIIGISGELERVADMFDENRPNFVRILTTLAQIRSLPFVYVLNGEMEIVEKAQISTAGTPPKLPEDLLAGVGENRIELLRPGEKFSFVGGVIKLENYPDHYLFVARGVEAEVLEYMRLTEQNVTEYREYESNRLVFQITFAIMYIGLAIVVLLAAVWVGIYLANRLVAPIRNLMIASNRVSAGDLNVRVPTRGTTGDMRDLSTRFNRMTSQLSAQHGALISANETIDQRRQFTEAVLEGVSAGIIGLDPKGHLTIVNGRAADIFEADEKDLIGVSLHDVAMELGEIFDEAQTDKTGQIQEQIVLKNRQGEERTYQVRITREGTVDSSKGYVITLDDISDLIAAQRTSVWADVARRIAHEIKNPLTPIQLSAERLRRRYKDKLSDDYEVFDKCTTTIVRQVGDIGRMVDEFSTFARMPSASFEHNDLGETVRQAIFTEGVRHPEIALHTDIPDGNLAAQYDDRLMSQVLTNLIKNAAEAIEVDLAKIDLPMIKVGIQDLGDEFQVTVSDNGKGWPKENRLRLLEPYNTTRDKGTGLGLAIVSKIVEQHNGRVELFDADPDEQGRVGAVFAFTLPKTQKGEHSLAIATNSPEKEENKPHTIGAAAPIDQDVKGTA</sequence>
<feature type="domain" description="HAMP" evidence="18">
    <location>
        <begin position="320"/>
        <end position="373"/>
    </location>
</feature>
<dbReference type="EC" id="2.7.13.3" evidence="3"/>
<dbReference type="Pfam" id="PF19312">
    <property type="entry name" value="NtrY_N"/>
    <property type="match status" value="1"/>
</dbReference>
<keyword evidence="12" id="KW-0902">Two-component regulatory system</keyword>
<dbReference type="SUPFAM" id="SSF158472">
    <property type="entry name" value="HAMP domain-like"/>
    <property type="match status" value="1"/>
</dbReference>
<evidence type="ECO:0000256" key="15">
    <source>
        <dbReference type="SAM" id="Phobius"/>
    </source>
</evidence>
<dbReference type="InterPro" id="IPR000014">
    <property type="entry name" value="PAS"/>
</dbReference>
<evidence type="ECO:0000256" key="11">
    <source>
        <dbReference type="ARBA" id="ARBA00022989"/>
    </source>
</evidence>
<dbReference type="InterPro" id="IPR045671">
    <property type="entry name" value="NtrY-like_N"/>
</dbReference>
<dbReference type="InterPro" id="IPR004358">
    <property type="entry name" value="Sig_transdc_His_kin-like_C"/>
</dbReference>
<keyword evidence="9 19" id="KW-0418">Kinase</keyword>
<evidence type="ECO:0000256" key="10">
    <source>
        <dbReference type="ARBA" id="ARBA00022840"/>
    </source>
</evidence>
<dbReference type="EMBL" id="JAKGTI010000001">
    <property type="protein sequence ID" value="MCF4098515.1"/>
    <property type="molecule type" value="Genomic_DNA"/>
</dbReference>
<evidence type="ECO:0000259" key="17">
    <source>
        <dbReference type="PROSITE" id="PS50112"/>
    </source>
</evidence>
<dbReference type="InterPro" id="IPR005467">
    <property type="entry name" value="His_kinase_dom"/>
</dbReference>
<gene>
    <name evidence="19" type="ORF">L1I42_08440</name>
</gene>
<dbReference type="Gene3D" id="3.30.565.10">
    <property type="entry name" value="Histidine kinase-like ATPase, C-terminal domain"/>
    <property type="match status" value="1"/>
</dbReference>
<keyword evidence="4" id="KW-1003">Cell membrane</keyword>
<dbReference type="PRINTS" id="PR00344">
    <property type="entry name" value="BCTRLSENSOR"/>
</dbReference>
<evidence type="ECO:0000256" key="7">
    <source>
        <dbReference type="ARBA" id="ARBA00022692"/>
    </source>
</evidence>
<comment type="caution">
    <text evidence="19">The sequence shown here is derived from an EMBL/GenBank/DDBJ whole genome shotgun (WGS) entry which is preliminary data.</text>
</comment>
<dbReference type="InterPro" id="IPR036890">
    <property type="entry name" value="HATPase_C_sf"/>
</dbReference>